<dbReference type="Pfam" id="PF14559">
    <property type="entry name" value="TPR_19"/>
    <property type="match status" value="1"/>
</dbReference>
<accession>A0A2L2X967</accession>
<proteinExistence type="predicted"/>
<dbReference type="SUPFAM" id="SSF48452">
    <property type="entry name" value="TPR-like"/>
    <property type="match status" value="1"/>
</dbReference>
<dbReference type="AlphaFoldDB" id="A0A2L2X967"/>
<gene>
    <name evidence="2" type="ORF">DCCM_0324</name>
</gene>
<dbReference type="Gene3D" id="1.25.40.10">
    <property type="entry name" value="Tetratricopeptide repeat domain"/>
    <property type="match status" value="1"/>
</dbReference>
<dbReference type="RefSeq" id="WP_104370700.1">
    <property type="nucleotide sequence ID" value="NZ_BFAV01000018.1"/>
</dbReference>
<reference evidence="3" key="1">
    <citation type="submission" date="2018-02" db="EMBL/GenBank/DDBJ databases">
        <title>Genome sequence of Desulfocucumis palustris strain NAW-5.</title>
        <authorList>
            <person name="Watanabe M."/>
            <person name="Kojima H."/>
            <person name="Fukui M."/>
        </authorList>
    </citation>
    <scope>NUCLEOTIDE SEQUENCE [LARGE SCALE GENOMIC DNA]</scope>
    <source>
        <strain evidence="3">NAW-5</strain>
    </source>
</reference>
<dbReference type="EMBL" id="BFAV01000018">
    <property type="protein sequence ID" value="GBF32133.1"/>
    <property type="molecule type" value="Genomic_DNA"/>
</dbReference>
<evidence type="ECO:0000313" key="2">
    <source>
        <dbReference type="EMBL" id="GBF32133.1"/>
    </source>
</evidence>
<keyword evidence="1" id="KW-0802">TPR repeat</keyword>
<dbReference type="SMART" id="SM00028">
    <property type="entry name" value="TPR"/>
    <property type="match status" value="2"/>
</dbReference>
<organism evidence="2 3">
    <name type="scientific">Desulfocucumis palustris</name>
    <dbReference type="NCBI Taxonomy" id="1898651"/>
    <lineage>
        <taxon>Bacteria</taxon>
        <taxon>Bacillati</taxon>
        <taxon>Bacillota</taxon>
        <taxon>Clostridia</taxon>
        <taxon>Eubacteriales</taxon>
        <taxon>Desulfocucumaceae</taxon>
        <taxon>Desulfocucumis</taxon>
    </lineage>
</organism>
<dbReference type="OrthoDB" id="1690769at2"/>
<dbReference type="InterPro" id="IPR019734">
    <property type="entry name" value="TPR_rpt"/>
</dbReference>
<dbReference type="PROSITE" id="PS50005">
    <property type="entry name" value="TPR"/>
    <property type="match status" value="1"/>
</dbReference>
<comment type="caution">
    <text evidence="2">The sequence shown here is derived from an EMBL/GenBank/DDBJ whole genome shotgun (WGS) entry which is preliminary data.</text>
</comment>
<name>A0A2L2X967_9FIRM</name>
<evidence type="ECO:0000256" key="1">
    <source>
        <dbReference type="PROSITE-ProRule" id="PRU00339"/>
    </source>
</evidence>
<keyword evidence="3" id="KW-1185">Reference proteome</keyword>
<protein>
    <submittedName>
        <fullName evidence="2">Uncharacterized protein</fullName>
    </submittedName>
</protein>
<feature type="repeat" description="TPR" evidence="1">
    <location>
        <begin position="40"/>
        <end position="73"/>
    </location>
</feature>
<dbReference type="InterPro" id="IPR011990">
    <property type="entry name" value="TPR-like_helical_dom_sf"/>
</dbReference>
<sequence>MTKKSGQYNFEKAIVLITNNNLDEAYALLKEIIAENPKNEIAFNLLGAMHEKSGNIEDARFMYRVALTINPAYKPAQANLHRLTQLPPVLTGLDMGYQS</sequence>
<evidence type="ECO:0000313" key="3">
    <source>
        <dbReference type="Proteomes" id="UP000239549"/>
    </source>
</evidence>
<dbReference type="Proteomes" id="UP000239549">
    <property type="component" value="Unassembled WGS sequence"/>
</dbReference>